<dbReference type="InterPro" id="IPR036430">
    <property type="entry name" value="RNase_T2-like_sf"/>
</dbReference>
<name>D2VBY8_NAEGR</name>
<dbReference type="KEGG" id="ngr:NAEGRDRAFT_32910"/>
<dbReference type="EMBL" id="GG738862">
    <property type="protein sequence ID" value="EFC45561.1"/>
    <property type="molecule type" value="Genomic_DNA"/>
</dbReference>
<evidence type="ECO:0000313" key="3">
    <source>
        <dbReference type="EMBL" id="EFC45561.1"/>
    </source>
</evidence>
<accession>D2VBY8</accession>
<dbReference type="GO" id="GO:0005576">
    <property type="term" value="C:extracellular region"/>
    <property type="evidence" value="ECO:0007669"/>
    <property type="project" value="TreeGrafter"/>
</dbReference>
<keyword evidence="4" id="KW-1185">Reference proteome</keyword>
<sequence>YSIHGLWPSRKTGPMGPFFCGGNFVYSQIQDLLSDMNQYWTDYKNEIPSFWSHEYEKHGTCAASLPSLNSEYKFFKATLDLRKSMNILPSFAAAGIVPSDGQSYHINQLKSAMNSAGYGTPAFSCFHGEEHITELRFCTDKNLKFIDCPIRDQCHDLVMLDAIHY</sequence>
<dbReference type="Gene3D" id="3.90.730.10">
    <property type="entry name" value="Ribonuclease T2-like"/>
    <property type="match status" value="1"/>
</dbReference>
<dbReference type="SUPFAM" id="SSF55895">
    <property type="entry name" value="Ribonuclease Rh-like"/>
    <property type="match status" value="1"/>
</dbReference>
<dbReference type="InterPro" id="IPR033130">
    <property type="entry name" value="RNase_T2_His_AS_2"/>
</dbReference>
<organism evidence="4">
    <name type="scientific">Naegleria gruberi</name>
    <name type="common">Amoeba</name>
    <dbReference type="NCBI Taxonomy" id="5762"/>
    <lineage>
        <taxon>Eukaryota</taxon>
        <taxon>Discoba</taxon>
        <taxon>Heterolobosea</taxon>
        <taxon>Tetramitia</taxon>
        <taxon>Eutetramitia</taxon>
        <taxon>Vahlkampfiidae</taxon>
        <taxon>Naegleria</taxon>
    </lineage>
</organism>
<dbReference type="Proteomes" id="UP000006671">
    <property type="component" value="Unassembled WGS sequence"/>
</dbReference>
<dbReference type="PANTHER" id="PTHR11240:SF22">
    <property type="entry name" value="RIBONUCLEASE T2"/>
    <property type="match status" value="1"/>
</dbReference>
<evidence type="ECO:0000256" key="1">
    <source>
        <dbReference type="ARBA" id="ARBA00007469"/>
    </source>
</evidence>
<protein>
    <submittedName>
        <fullName evidence="3">Predicted protein</fullName>
    </submittedName>
</protein>
<evidence type="ECO:0000313" key="4">
    <source>
        <dbReference type="Proteomes" id="UP000006671"/>
    </source>
</evidence>
<dbReference type="InterPro" id="IPR001568">
    <property type="entry name" value="RNase_T2-like"/>
</dbReference>
<dbReference type="eggNOG" id="KOG1642">
    <property type="taxonomic scope" value="Eukaryota"/>
</dbReference>
<reference evidence="3 4" key="1">
    <citation type="journal article" date="2010" name="Cell">
        <title>The genome of Naegleria gruberi illuminates early eukaryotic versatility.</title>
        <authorList>
            <person name="Fritz-Laylin L.K."/>
            <person name="Prochnik S.E."/>
            <person name="Ginger M.L."/>
            <person name="Dacks J.B."/>
            <person name="Carpenter M.L."/>
            <person name="Field M.C."/>
            <person name="Kuo A."/>
            <person name="Paredez A."/>
            <person name="Chapman J."/>
            <person name="Pham J."/>
            <person name="Shu S."/>
            <person name="Neupane R."/>
            <person name="Cipriano M."/>
            <person name="Mancuso J."/>
            <person name="Tu H."/>
            <person name="Salamov A."/>
            <person name="Lindquist E."/>
            <person name="Shapiro H."/>
            <person name="Lucas S."/>
            <person name="Grigoriev I.V."/>
            <person name="Cande W.Z."/>
            <person name="Fulton C."/>
            <person name="Rokhsar D.S."/>
            <person name="Dawson S.C."/>
        </authorList>
    </citation>
    <scope>NUCLEOTIDE SEQUENCE [LARGE SCALE GENOMIC DNA]</scope>
    <source>
        <strain evidence="3 4">NEG-M</strain>
    </source>
</reference>
<gene>
    <name evidence="3" type="ORF">NAEGRDRAFT_32910</name>
</gene>
<evidence type="ECO:0000256" key="2">
    <source>
        <dbReference type="RuleBase" id="RU004328"/>
    </source>
</evidence>
<dbReference type="InterPro" id="IPR018188">
    <property type="entry name" value="RNase_T2_His_AS_1"/>
</dbReference>
<dbReference type="GeneID" id="8858759"/>
<dbReference type="RefSeq" id="XP_002678305.1">
    <property type="nucleotide sequence ID" value="XM_002678259.1"/>
</dbReference>
<dbReference type="GO" id="GO:0003723">
    <property type="term" value="F:RNA binding"/>
    <property type="evidence" value="ECO:0007669"/>
    <property type="project" value="InterPro"/>
</dbReference>
<dbReference type="AlphaFoldDB" id="D2VBY8"/>
<dbReference type="GO" id="GO:0006401">
    <property type="term" value="P:RNA catabolic process"/>
    <property type="evidence" value="ECO:0007669"/>
    <property type="project" value="TreeGrafter"/>
</dbReference>
<dbReference type="PROSITE" id="PS00531">
    <property type="entry name" value="RNASE_T2_2"/>
    <property type="match status" value="1"/>
</dbReference>
<dbReference type="PROSITE" id="PS00530">
    <property type="entry name" value="RNASE_T2_1"/>
    <property type="match status" value="1"/>
</dbReference>
<dbReference type="PANTHER" id="PTHR11240">
    <property type="entry name" value="RIBONUCLEASE T2"/>
    <property type="match status" value="1"/>
</dbReference>
<dbReference type="GO" id="GO:0033897">
    <property type="term" value="F:ribonuclease T2 activity"/>
    <property type="evidence" value="ECO:0007669"/>
    <property type="project" value="InterPro"/>
</dbReference>
<comment type="similarity">
    <text evidence="1 2">Belongs to the RNase T2 family.</text>
</comment>
<dbReference type="OrthoDB" id="435754at2759"/>
<dbReference type="Pfam" id="PF00445">
    <property type="entry name" value="Ribonuclease_T2"/>
    <property type="match status" value="1"/>
</dbReference>
<proteinExistence type="inferred from homology"/>
<dbReference type="VEuPathDB" id="AmoebaDB:NAEGRDRAFT_32910"/>
<dbReference type="InParanoid" id="D2VBY8"/>
<feature type="non-terminal residue" evidence="3">
    <location>
        <position position="1"/>
    </location>
</feature>